<organism evidence="8">
    <name type="scientific">Timema bartmani</name>
    <dbReference type="NCBI Taxonomy" id="61472"/>
    <lineage>
        <taxon>Eukaryota</taxon>
        <taxon>Metazoa</taxon>
        <taxon>Ecdysozoa</taxon>
        <taxon>Arthropoda</taxon>
        <taxon>Hexapoda</taxon>
        <taxon>Insecta</taxon>
        <taxon>Pterygota</taxon>
        <taxon>Neoptera</taxon>
        <taxon>Polyneoptera</taxon>
        <taxon>Phasmatodea</taxon>
        <taxon>Timematodea</taxon>
        <taxon>Timematoidea</taxon>
        <taxon>Timematidae</taxon>
        <taxon>Timema</taxon>
    </lineage>
</organism>
<keyword evidence="1" id="KW-0479">Metal-binding</keyword>
<evidence type="ECO:0000256" key="6">
    <source>
        <dbReference type="SAM" id="MobiDB-lite"/>
    </source>
</evidence>
<dbReference type="EMBL" id="OD567040">
    <property type="protein sequence ID" value="CAD7445022.1"/>
    <property type="molecule type" value="Genomic_DNA"/>
</dbReference>
<dbReference type="PROSITE" id="PS00028">
    <property type="entry name" value="ZINC_FINGER_C2H2_1"/>
    <property type="match status" value="2"/>
</dbReference>
<dbReference type="Pfam" id="PF00096">
    <property type="entry name" value="zf-C2H2"/>
    <property type="match status" value="2"/>
</dbReference>
<evidence type="ECO:0000256" key="2">
    <source>
        <dbReference type="ARBA" id="ARBA00022737"/>
    </source>
</evidence>
<keyword evidence="3 5" id="KW-0863">Zinc-finger</keyword>
<dbReference type="PANTHER" id="PTHR24379:SF121">
    <property type="entry name" value="C2H2-TYPE DOMAIN-CONTAINING PROTEIN"/>
    <property type="match status" value="1"/>
</dbReference>
<keyword evidence="2" id="KW-0677">Repeat</keyword>
<dbReference type="InterPro" id="IPR013087">
    <property type="entry name" value="Znf_C2H2_type"/>
</dbReference>
<evidence type="ECO:0000256" key="4">
    <source>
        <dbReference type="ARBA" id="ARBA00022833"/>
    </source>
</evidence>
<gene>
    <name evidence="8" type="ORF">TBIB3V08_LOCUS7385</name>
</gene>
<accession>A0A7R9F103</accession>
<dbReference type="PANTHER" id="PTHR24379">
    <property type="entry name" value="KRAB AND ZINC FINGER DOMAIN-CONTAINING"/>
    <property type="match status" value="1"/>
</dbReference>
<dbReference type="SUPFAM" id="SSF57667">
    <property type="entry name" value="beta-beta-alpha zinc fingers"/>
    <property type="match status" value="2"/>
</dbReference>
<keyword evidence="4" id="KW-0862">Zinc</keyword>
<dbReference type="FunFam" id="3.30.160.60:FF:000100">
    <property type="entry name" value="Zinc finger 45-like"/>
    <property type="match status" value="1"/>
</dbReference>
<evidence type="ECO:0000313" key="8">
    <source>
        <dbReference type="EMBL" id="CAD7445022.1"/>
    </source>
</evidence>
<feature type="domain" description="C2H2-type" evidence="7">
    <location>
        <begin position="80"/>
        <end position="107"/>
    </location>
</feature>
<reference evidence="8" key="1">
    <citation type="submission" date="2020-11" db="EMBL/GenBank/DDBJ databases">
        <authorList>
            <person name="Tran Van P."/>
        </authorList>
    </citation>
    <scope>NUCLEOTIDE SEQUENCE</scope>
</reference>
<feature type="compositionally biased region" description="Low complexity" evidence="6">
    <location>
        <begin position="158"/>
        <end position="172"/>
    </location>
</feature>
<protein>
    <recommendedName>
        <fullName evidence="7">C2H2-type domain-containing protein</fullName>
    </recommendedName>
</protein>
<sequence length="197" mass="22343">MLQKMFSSKSAVSAHLKAVHFGERPFVCDQCGHSFTSKGILQEHLTIHSDDTPFKCSQCRKRRTKYRLKIHADTHRETPYQCPVCPLQLNTRRTLRMHLVVHRDTKAYQCATCGKAFRRAKDLKSYLSFPISNLLVGPPWVYYALGTLPPLGVPPPSGSNSPQIGKKPSSGGHPPPKPGEAPYQRFRSTYYPQYHHQ</sequence>
<evidence type="ECO:0000256" key="3">
    <source>
        <dbReference type="ARBA" id="ARBA00022771"/>
    </source>
</evidence>
<name>A0A7R9F103_9NEOP</name>
<dbReference type="AlphaFoldDB" id="A0A7R9F103"/>
<evidence type="ECO:0000256" key="5">
    <source>
        <dbReference type="PROSITE-ProRule" id="PRU00042"/>
    </source>
</evidence>
<evidence type="ECO:0000259" key="7">
    <source>
        <dbReference type="PROSITE" id="PS50157"/>
    </source>
</evidence>
<dbReference type="PROSITE" id="PS50157">
    <property type="entry name" value="ZINC_FINGER_C2H2_2"/>
    <property type="match status" value="2"/>
</dbReference>
<dbReference type="Gene3D" id="3.30.160.60">
    <property type="entry name" value="Classic Zinc Finger"/>
    <property type="match status" value="3"/>
</dbReference>
<feature type="domain" description="C2H2-type" evidence="7">
    <location>
        <begin position="26"/>
        <end position="53"/>
    </location>
</feature>
<dbReference type="GO" id="GO:0008270">
    <property type="term" value="F:zinc ion binding"/>
    <property type="evidence" value="ECO:0007669"/>
    <property type="project" value="UniProtKB-KW"/>
</dbReference>
<dbReference type="SMART" id="SM00355">
    <property type="entry name" value="ZnF_C2H2"/>
    <property type="match status" value="3"/>
</dbReference>
<dbReference type="InterPro" id="IPR036236">
    <property type="entry name" value="Znf_C2H2_sf"/>
</dbReference>
<proteinExistence type="predicted"/>
<evidence type="ECO:0000256" key="1">
    <source>
        <dbReference type="ARBA" id="ARBA00022723"/>
    </source>
</evidence>
<feature type="region of interest" description="Disordered" evidence="6">
    <location>
        <begin position="154"/>
        <end position="197"/>
    </location>
</feature>